<evidence type="ECO:0000256" key="1">
    <source>
        <dbReference type="SAM" id="MobiDB-lite"/>
    </source>
</evidence>
<dbReference type="PANTHER" id="PTHR35604:SF2">
    <property type="entry name" value="TRANSPOSASE INSH FOR INSERTION SEQUENCE ELEMENT IS5A-RELATED"/>
    <property type="match status" value="1"/>
</dbReference>
<sequence>MLIVAAGWSGGRSFSFPVTEWEGLVPMEPRSWPEPAPEVARAVRAKYSGRQVPLPVVVRDRLGELFADAEFAEAFAVTGPRGWSPGRLALVTVLQMAENLTDRQAAEAVRDKLSWSYALGLGLEDPGFDFSVLSQFRSRVAAHGLEEKVLDLLVARLTEQGLLAAGGKQRTDSTHVVAAVRDLNRLELAGEAVRAALEALTCAGPDWVAQAVDVASWSRRYGPRVDSWRLPTSRARQQKLAVDFARDGFALLGAVYHSSSPVWLRELPAVQVLWCVLVQNYTRTITRGGREVVKRREKTDEGGDGRPPGHLRLSSPYDTDARWSAKRDMFWNGYKLHISETCTSAPEKARTHPNLITNIATTHSTVPDSKTLNAIHHALQQRGLLPDEHYPDSGYATAELIHGSVKTYGIALITPVLLDTSRQAKAQAGFAATDFTIDREAGKATCPAGHTSATWNPVVSEGIPKTVVSFAALDCIPCPFKPQCTTAKKNRRQLSLHLRQMTEALRHTRTQQKTKDWNTDYALRSGIEGTIRQATAVTGTRRARYRGLAKTHLEHIYSAVALNLIRLNAWWNDRPLDRTRTSHLTRLEHTLTA</sequence>
<dbReference type="Pfam" id="PF05598">
    <property type="entry name" value="DUF772"/>
    <property type="match status" value="1"/>
</dbReference>
<dbReference type="NCBIfam" id="NF033551">
    <property type="entry name" value="transpos_IS1182"/>
    <property type="match status" value="1"/>
</dbReference>
<accession>Q0ILC4</accession>
<dbReference type="PANTHER" id="PTHR35604">
    <property type="entry name" value="TRANSPOSASE INSH FOR INSERTION SEQUENCE ELEMENT IS5A-RELATED"/>
    <property type="match status" value="1"/>
</dbReference>
<evidence type="ECO:0000259" key="3">
    <source>
        <dbReference type="Pfam" id="PF13751"/>
    </source>
</evidence>
<proteinExistence type="predicted"/>
<dbReference type="EMBL" id="AY373435">
    <property type="protein sequence ID" value="AAS46351.1"/>
    <property type="molecule type" value="Genomic_DNA"/>
</dbReference>
<feature type="region of interest" description="Disordered" evidence="1">
    <location>
        <begin position="292"/>
        <end position="317"/>
    </location>
</feature>
<dbReference type="InterPro" id="IPR047629">
    <property type="entry name" value="IS1182_transpos"/>
</dbReference>
<gene>
    <name evidence="4" type="primary">nlmTII</name>
</gene>
<dbReference type="AlphaFoldDB" id="Q0ILC4"/>
<organism evidence="4">
    <name type="scientific">Streptomyces nanchangensis</name>
    <dbReference type="NCBI Taxonomy" id="204925"/>
    <lineage>
        <taxon>Bacteria</taxon>
        <taxon>Bacillati</taxon>
        <taxon>Actinomycetota</taxon>
        <taxon>Actinomycetes</taxon>
        <taxon>Kitasatosporales</taxon>
        <taxon>Streptomycetaceae</taxon>
        <taxon>Streptomyces</taxon>
    </lineage>
</organism>
<feature type="domain" description="Transposase DDE" evidence="3">
    <location>
        <begin position="445"/>
        <end position="567"/>
    </location>
</feature>
<dbReference type="InterPro" id="IPR025668">
    <property type="entry name" value="Tnp_DDE_dom"/>
</dbReference>
<protein>
    <submittedName>
        <fullName evidence="4">NlmTII</fullName>
    </submittedName>
</protein>
<evidence type="ECO:0000259" key="2">
    <source>
        <dbReference type="Pfam" id="PF05598"/>
    </source>
</evidence>
<evidence type="ECO:0000313" key="4">
    <source>
        <dbReference type="EMBL" id="AAS46351.1"/>
    </source>
</evidence>
<reference evidence="4" key="1">
    <citation type="submission" date="2003-08" db="EMBL/GenBank/DDBJ databases">
        <title>Targeted mining of structural diversities by the comparative analysis of a gene cluster encoding unknown antibiotic biosynthesis in Streptomyces nanchangensis NS3226.</title>
        <authorList>
            <person name="Sun Y."/>
            <person name="Li J."/>
            <person name="Zhou X."/>
            <person name="Wang M."/>
            <person name="Tu G."/>
            <person name="Dong H."/>
            <person name="Jin W."/>
            <person name="Deng Z."/>
        </authorList>
    </citation>
    <scope>NUCLEOTIDE SEQUENCE</scope>
    <source>
        <strain evidence="4">NS3226</strain>
    </source>
</reference>
<dbReference type="Pfam" id="PF13751">
    <property type="entry name" value="DDE_Tnp_1_6"/>
    <property type="match status" value="1"/>
</dbReference>
<feature type="compositionally biased region" description="Basic and acidic residues" evidence="1">
    <location>
        <begin position="292"/>
        <end position="304"/>
    </location>
</feature>
<feature type="domain" description="Transposase InsH N-terminal" evidence="2">
    <location>
        <begin position="67"/>
        <end position="139"/>
    </location>
</feature>
<name>Q0ILC4_9ACTN</name>
<dbReference type="InterPro" id="IPR008490">
    <property type="entry name" value="Transposase_InsH_N"/>
</dbReference>